<keyword evidence="8" id="KW-1185">Reference proteome</keyword>
<dbReference type="Gene3D" id="3.10.20.90">
    <property type="entry name" value="Phosphatidylinositol 3-kinase Catalytic Subunit, Chain A, domain 1"/>
    <property type="match status" value="1"/>
</dbReference>
<dbReference type="GO" id="GO:0000753">
    <property type="term" value="P:cell morphogenesis involved in conjugation with cellular fusion"/>
    <property type="evidence" value="ECO:0007669"/>
    <property type="project" value="EnsemblFungi"/>
</dbReference>
<dbReference type="GO" id="GO:0060090">
    <property type="term" value="F:molecular adaptor activity"/>
    <property type="evidence" value="ECO:0007669"/>
    <property type="project" value="EnsemblFungi"/>
</dbReference>
<dbReference type="GO" id="GO:0061191">
    <property type="term" value="P:positive regulation of vacuole fusion, non-autophagic"/>
    <property type="evidence" value="ECO:0007669"/>
    <property type="project" value="EnsemblFungi"/>
</dbReference>
<dbReference type="Gene3D" id="2.30.30.40">
    <property type="entry name" value="SH3 Domains"/>
    <property type="match status" value="2"/>
</dbReference>
<dbReference type="EMBL" id="KV454014">
    <property type="protein sequence ID" value="ODV95145.1"/>
    <property type="molecule type" value="Genomic_DNA"/>
</dbReference>
<dbReference type="Proteomes" id="UP000094236">
    <property type="component" value="Unassembled WGS sequence"/>
</dbReference>
<protein>
    <recommendedName>
        <fullName evidence="9">Bud emergence protein 1</fullName>
    </recommendedName>
</protein>
<feature type="domain" description="SH3" evidence="5">
    <location>
        <begin position="6"/>
        <end position="68"/>
    </location>
</feature>
<dbReference type="SUPFAM" id="SSF64268">
    <property type="entry name" value="PX domain"/>
    <property type="match status" value="1"/>
</dbReference>
<organism evidence="7 8">
    <name type="scientific">Pachysolen tannophilus NRRL Y-2460</name>
    <dbReference type="NCBI Taxonomy" id="669874"/>
    <lineage>
        <taxon>Eukaryota</taxon>
        <taxon>Fungi</taxon>
        <taxon>Dikarya</taxon>
        <taxon>Ascomycota</taxon>
        <taxon>Saccharomycotina</taxon>
        <taxon>Pichiomycetes</taxon>
        <taxon>Pachysolenaceae</taxon>
        <taxon>Pachysolen</taxon>
    </lineage>
</organism>
<feature type="region of interest" description="Disordered" evidence="4">
    <location>
        <begin position="203"/>
        <end position="268"/>
    </location>
</feature>
<proteinExistence type="predicted"/>
<dbReference type="GO" id="GO:0045185">
    <property type="term" value="P:maintenance of protein location"/>
    <property type="evidence" value="ECO:0007669"/>
    <property type="project" value="EnsemblFungi"/>
</dbReference>
<dbReference type="GO" id="GO:0005935">
    <property type="term" value="C:cellular bud neck"/>
    <property type="evidence" value="ECO:0007669"/>
    <property type="project" value="EnsemblFungi"/>
</dbReference>
<dbReference type="CDD" id="cd11879">
    <property type="entry name" value="SH3_Bem1p_2"/>
    <property type="match status" value="1"/>
</dbReference>
<keyword evidence="1 3" id="KW-0728">SH3 domain</keyword>
<dbReference type="Pfam" id="PF00018">
    <property type="entry name" value="SH3_1"/>
    <property type="match status" value="2"/>
</dbReference>
<feature type="region of interest" description="Disordered" evidence="4">
    <location>
        <begin position="405"/>
        <end position="424"/>
    </location>
</feature>
<dbReference type="AlphaFoldDB" id="A0A1E4TTS4"/>
<name>A0A1E4TTS4_PACTA</name>
<evidence type="ECO:0000256" key="2">
    <source>
        <dbReference type="ARBA" id="ARBA00022737"/>
    </source>
</evidence>
<dbReference type="SUPFAM" id="SSF54277">
    <property type="entry name" value="CAD &amp; PB1 domains"/>
    <property type="match status" value="1"/>
</dbReference>
<evidence type="ECO:0000259" key="5">
    <source>
        <dbReference type="PROSITE" id="PS50002"/>
    </source>
</evidence>
<evidence type="ECO:0000256" key="3">
    <source>
        <dbReference type="PROSITE-ProRule" id="PRU00192"/>
    </source>
</evidence>
<dbReference type="GO" id="GO:0005934">
    <property type="term" value="C:cellular bud tip"/>
    <property type="evidence" value="ECO:0007669"/>
    <property type="project" value="EnsemblFungi"/>
</dbReference>
<dbReference type="GO" id="GO:0000131">
    <property type="term" value="C:incipient cellular bud site"/>
    <property type="evidence" value="ECO:0007669"/>
    <property type="project" value="EnsemblFungi"/>
</dbReference>
<dbReference type="GO" id="GO:0032266">
    <property type="term" value="F:phosphatidylinositol-3-phosphate binding"/>
    <property type="evidence" value="ECO:0007669"/>
    <property type="project" value="EnsemblFungi"/>
</dbReference>
<dbReference type="SMART" id="SM00312">
    <property type="entry name" value="PX"/>
    <property type="match status" value="1"/>
</dbReference>
<dbReference type="InterPro" id="IPR036028">
    <property type="entry name" value="SH3-like_dom_sf"/>
</dbReference>
<feature type="domain" description="PX" evidence="6">
    <location>
        <begin position="283"/>
        <end position="401"/>
    </location>
</feature>
<dbReference type="PROSITE" id="PS50195">
    <property type="entry name" value="PX"/>
    <property type="match status" value="1"/>
</dbReference>
<keyword evidence="2" id="KW-0677">Repeat</keyword>
<dbReference type="PANTHER" id="PTHR15706">
    <property type="entry name" value="SH3 MULTIPLE DOMAIN"/>
    <property type="match status" value="1"/>
</dbReference>
<dbReference type="InterPro" id="IPR001452">
    <property type="entry name" value="SH3_domain"/>
</dbReference>
<dbReference type="InterPro" id="IPR001683">
    <property type="entry name" value="PX_dom"/>
</dbReference>
<reference evidence="8" key="1">
    <citation type="submission" date="2016-05" db="EMBL/GenBank/DDBJ databases">
        <title>Comparative genomics of biotechnologically important yeasts.</title>
        <authorList>
            <consortium name="DOE Joint Genome Institute"/>
            <person name="Riley R."/>
            <person name="Haridas S."/>
            <person name="Wolfe K.H."/>
            <person name="Lopes M.R."/>
            <person name="Hittinger C.T."/>
            <person name="Goker M."/>
            <person name="Salamov A."/>
            <person name="Wisecaver J."/>
            <person name="Long T.M."/>
            <person name="Aerts A.L."/>
            <person name="Barry K."/>
            <person name="Choi C."/>
            <person name="Clum A."/>
            <person name="Coughlan A.Y."/>
            <person name="Deshpande S."/>
            <person name="Douglass A.P."/>
            <person name="Hanson S.J."/>
            <person name="Klenk H.-P."/>
            <person name="Labutti K."/>
            <person name="Lapidus A."/>
            <person name="Lindquist E."/>
            <person name="Lipzen A."/>
            <person name="Meier-Kolthoff J.P."/>
            <person name="Ohm R.A."/>
            <person name="Otillar R.P."/>
            <person name="Pangilinan J."/>
            <person name="Peng Y."/>
            <person name="Rokas A."/>
            <person name="Rosa C.A."/>
            <person name="Scheuner C."/>
            <person name="Sibirny A.A."/>
            <person name="Slot J.C."/>
            <person name="Stielow J.B."/>
            <person name="Sun H."/>
            <person name="Kurtzman C.P."/>
            <person name="Blackwell M."/>
            <person name="Grigoriev I.V."/>
            <person name="Jeffries T.W."/>
        </authorList>
    </citation>
    <scope>NUCLEOTIDE SEQUENCE [LARGE SCALE GENOMIC DNA]</scope>
    <source>
        <strain evidence="8">NRRL Y-2460</strain>
    </source>
</reference>
<dbReference type="SUPFAM" id="SSF81995">
    <property type="entry name" value="beta-sandwich domain of Sec23/24"/>
    <property type="match status" value="1"/>
</dbReference>
<feature type="domain" description="SH3" evidence="5">
    <location>
        <begin position="97"/>
        <end position="159"/>
    </location>
</feature>
<evidence type="ECO:0000313" key="7">
    <source>
        <dbReference type="EMBL" id="ODV95145.1"/>
    </source>
</evidence>
<dbReference type="SMART" id="SM00326">
    <property type="entry name" value="SH3"/>
    <property type="match status" value="2"/>
</dbReference>
<dbReference type="InterPro" id="IPR036871">
    <property type="entry name" value="PX_dom_sf"/>
</dbReference>
<feature type="compositionally biased region" description="Low complexity" evidence="4">
    <location>
        <begin position="205"/>
        <end position="259"/>
    </location>
</feature>
<dbReference type="InterPro" id="IPR051228">
    <property type="entry name" value="NADPH_Oxidase/PX-Domain"/>
</dbReference>
<dbReference type="SUPFAM" id="SSF50044">
    <property type="entry name" value="SH3-domain"/>
    <property type="match status" value="2"/>
</dbReference>
<evidence type="ECO:0000256" key="1">
    <source>
        <dbReference type="ARBA" id="ARBA00022443"/>
    </source>
</evidence>
<dbReference type="Gene3D" id="3.30.1520.10">
    <property type="entry name" value="Phox-like domain"/>
    <property type="match status" value="1"/>
</dbReference>
<dbReference type="PROSITE" id="PS50002">
    <property type="entry name" value="SH3"/>
    <property type="match status" value="2"/>
</dbReference>
<evidence type="ECO:0008006" key="9">
    <source>
        <dbReference type="Google" id="ProtNLM"/>
    </source>
</evidence>
<dbReference type="InterPro" id="IPR035549">
    <property type="entry name" value="Bem1/Scd2_SH3_2"/>
</dbReference>
<evidence type="ECO:0000256" key="4">
    <source>
        <dbReference type="SAM" id="MobiDB-lite"/>
    </source>
</evidence>
<dbReference type="STRING" id="669874.A0A1E4TTS4"/>
<sequence length="553" mass="64568">MTSSFQTQKVIEALYDYKAQSPGELSFNVGSIFYVTKIENDDWYNVRDPQKLNKSGVVPIAYFKDITPARKESSASLLTTKDEEENLPFEANKRQSLTTLYGVVLYDFDPQHHDELEVTEGENIIICAHHDFEWFIAKPINRLGGPGLVPVNFISIINLKTKLPSVIDAKREILDSKLPTVQEWKTYNANYQASAKAIKANTQTPYYSQQQQQQQHQNQHQHQYQHQHQNQHQQQQQRPPQNYQYQQHQYQQQYSPQPSLDRSNSSKTNSTNIYELQAIYVLEAVIQEKYFVKDYPEGKAGKYYYSILTKLSNNSIRLINRSYDDFFELQAYLKQAFPREANEANRILPTIPGPLPIISDNIAEKRKDDLNDYLLKLLSLNEYISKCNLIVSFFNFKNDRDKELSSMSRLSQHQKERNSQYENNKNFNQLSRGFSNLSVQKPPSHQHQDSYQDSYQETITDHNINESTLTSSPKIKIKFYYKDDIFALQLAYNITVKNLRKLITERIDNSDFRLFPKSSRNVDETQFDPNDEVLTDDELKIKCLVEKGKILIV</sequence>
<gene>
    <name evidence="7" type="ORF">PACTADRAFT_49892</name>
</gene>
<dbReference type="GO" id="GO:0120157">
    <property type="term" value="C:PAR polarity complex"/>
    <property type="evidence" value="ECO:0007669"/>
    <property type="project" value="EnsemblFungi"/>
</dbReference>
<dbReference type="OrthoDB" id="548867at2759"/>
<dbReference type="Pfam" id="PF00787">
    <property type="entry name" value="PX"/>
    <property type="match status" value="1"/>
</dbReference>
<dbReference type="PANTHER" id="PTHR15706:SF2">
    <property type="entry name" value="SH3 AND PX DOMAIN-CONTAINING PROTEIN 2A"/>
    <property type="match status" value="1"/>
</dbReference>
<accession>A0A1E4TTS4</accession>
<evidence type="ECO:0000259" key="6">
    <source>
        <dbReference type="PROSITE" id="PS50195"/>
    </source>
</evidence>
<dbReference type="GO" id="GO:0005938">
    <property type="term" value="C:cell cortex"/>
    <property type="evidence" value="ECO:0007669"/>
    <property type="project" value="EnsemblFungi"/>
</dbReference>
<evidence type="ECO:0000313" key="8">
    <source>
        <dbReference type="Proteomes" id="UP000094236"/>
    </source>
</evidence>